<keyword evidence="5" id="KW-0679">Respiratory chain</keyword>
<keyword evidence="8" id="KW-0249">Electron transport</keyword>
<name>A0A0N4VGS1_ENTVE</name>
<dbReference type="EMBL" id="UXUI01009994">
    <property type="protein sequence ID" value="VDD94616.1"/>
    <property type="molecule type" value="Genomic_DNA"/>
</dbReference>
<evidence type="ECO:0000256" key="10">
    <source>
        <dbReference type="ARBA" id="ARBA00023128"/>
    </source>
</evidence>
<evidence type="ECO:0000256" key="8">
    <source>
        <dbReference type="ARBA" id="ARBA00022982"/>
    </source>
</evidence>
<reference evidence="14" key="1">
    <citation type="submission" date="2017-02" db="UniProtKB">
        <authorList>
            <consortium name="WormBaseParasite"/>
        </authorList>
    </citation>
    <scope>IDENTIFICATION</scope>
</reference>
<evidence type="ECO:0000256" key="11">
    <source>
        <dbReference type="ARBA" id="ARBA00023136"/>
    </source>
</evidence>
<keyword evidence="10" id="KW-0496">Mitochondrion</keyword>
<keyword evidence="4" id="KW-0813">Transport</keyword>
<keyword evidence="11" id="KW-0472">Membrane</keyword>
<dbReference type="Proteomes" id="UP000274131">
    <property type="component" value="Unassembled WGS sequence"/>
</dbReference>
<keyword evidence="6" id="KW-0812">Transmembrane</keyword>
<evidence type="ECO:0000313" key="13">
    <source>
        <dbReference type="Proteomes" id="UP000274131"/>
    </source>
</evidence>
<sequence length="103" mass="11929">MGGDHHQPFEVPNYTKYSDYQSIPELVAHEKRLAAIGLKDPWIRNYVHVFRSGPPQRKDVGRHFWRVVSPGWKCGLLVAATVIGIEEGYMYYKYGRTSWSGHH</sequence>
<evidence type="ECO:0000256" key="1">
    <source>
        <dbReference type="ARBA" id="ARBA00003195"/>
    </source>
</evidence>
<keyword evidence="7" id="KW-0999">Mitochondrion inner membrane</keyword>
<reference evidence="12 13" key="2">
    <citation type="submission" date="2018-10" db="EMBL/GenBank/DDBJ databases">
        <authorList>
            <consortium name="Pathogen Informatics"/>
        </authorList>
    </citation>
    <scope>NUCLEOTIDE SEQUENCE [LARGE SCALE GENOMIC DNA]</scope>
</reference>
<dbReference type="WBParaSite" id="EVEC_0001000301-mRNA-1">
    <property type="protein sequence ID" value="EVEC_0001000301-mRNA-1"/>
    <property type="gene ID" value="EVEC_0001000301"/>
</dbReference>
<dbReference type="STRING" id="51028.A0A0N4VGS1"/>
<proteinExistence type="inferred from homology"/>
<evidence type="ECO:0000313" key="14">
    <source>
        <dbReference type="WBParaSite" id="EVEC_0001000301-mRNA-1"/>
    </source>
</evidence>
<evidence type="ECO:0000256" key="4">
    <source>
        <dbReference type="ARBA" id="ARBA00022448"/>
    </source>
</evidence>
<dbReference type="InterPro" id="IPR012576">
    <property type="entry name" value="NDUFB3"/>
</dbReference>
<evidence type="ECO:0000256" key="7">
    <source>
        <dbReference type="ARBA" id="ARBA00022792"/>
    </source>
</evidence>
<gene>
    <name evidence="12" type="ORF">EVEC_LOCUS9367</name>
</gene>
<keyword evidence="13" id="KW-1185">Reference proteome</keyword>
<dbReference type="GO" id="GO:0005743">
    <property type="term" value="C:mitochondrial inner membrane"/>
    <property type="evidence" value="ECO:0007669"/>
    <property type="project" value="UniProtKB-SubCell"/>
</dbReference>
<evidence type="ECO:0000256" key="9">
    <source>
        <dbReference type="ARBA" id="ARBA00022989"/>
    </source>
</evidence>
<dbReference type="AlphaFoldDB" id="A0A0N4VGS1"/>
<evidence type="ECO:0000256" key="3">
    <source>
        <dbReference type="ARBA" id="ARBA00005667"/>
    </source>
</evidence>
<accession>A0A0N4VGS1</accession>
<keyword evidence="9" id="KW-1133">Transmembrane helix</keyword>
<comment type="function">
    <text evidence="1">Accessory subunit of the mitochondrial membrane respiratory chain NADH dehydrogenase (Complex I), that is believed not to be involved in catalysis. Complex I functions in the transfer of electrons from NADH to the respiratory chain. The immediate electron acceptor for the enzyme is believed to be ubiquinone.</text>
</comment>
<dbReference type="Pfam" id="PF08122">
    <property type="entry name" value="NDUF_B12"/>
    <property type="match status" value="1"/>
</dbReference>
<evidence type="ECO:0000256" key="2">
    <source>
        <dbReference type="ARBA" id="ARBA00004298"/>
    </source>
</evidence>
<dbReference type="OrthoDB" id="521512at2759"/>
<dbReference type="GO" id="GO:0022900">
    <property type="term" value="P:electron transport chain"/>
    <property type="evidence" value="ECO:0007669"/>
    <property type="project" value="InterPro"/>
</dbReference>
<comment type="subcellular location">
    <subcellularLocation>
        <location evidence="2">Mitochondrion inner membrane</location>
        <topology evidence="2">Single-pass membrane protein</topology>
        <orientation evidence="2">Matrix side</orientation>
    </subcellularLocation>
</comment>
<comment type="similarity">
    <text evidence="3">Belongs to the complex I NDUFB3 subunit family.</text>
</comment>
<organism evidence="14">
    <name type="scientific">Enterobius vermicularis</name>
    <name type="common">Human pinworm</name>
    <dbReference type="NCBI Taxonomy" id="51028"/>
    <lineage>
        <taxon>Eukaryota</taxon>
        <taxon>Metazoa</taxon>
        <taxon>Ecdysozoa</taxon>
        <taxon>Nematoda</taxon>
        <taxon>Chromadorea</taxon>
        <taxon>Rhabditida</taxon>
        <taxon>Spirurina</taxon>
        <taxon>Oxyuridomorpha</taxon>
        <taxon>Oxyuroidea</taxon>
        <taxon>Oxyuridae</taxon>
        <taxon>Enterobius</taxon>
    </lineage>
</organism>
<protein>
    <submittedName>
        <fullName evidence="14">NADH dehydrogenase [ubiquinone] 1 beta subcomplex subunit 3</fullName>
    </submittedName>
</protein>
<evidence type="ECO:0000256" key="5">
    <source>
        <dbReference type="ARBA" id="ARBA00022660"/>
    </source>
</evidence>
<evidence type="ECO:0000256" key="6">
    <source>
        <dbReference type="ARBA" id="ARBA00022692"/>
    </source>
</evidence>
<evidence type="ECO:0000313" key="12">
    <source>
        <dbReference type="EMBL" id="VDD94616.1"/>
    </source>
</evidence>